<evidence type="ECO:0000313" key="2">
    <source>
        <dbReference type="Proteomes" id="UP001227192"/>
    </source>
</evidence>
<sequence>PPTPGRWWWAVPRLLNNKLR</sequence>
<keyword evidence="2" id="KW-1185">Reference proteome</keyword>
<dbReference type="Proteomes" id="UP001227192">
    <property type="component" value="Unassembled WGS sequence"/>
</dbReference>
<accession>A0AAI9T829</accession>
<feature type="non-terminal residue" evidence="1">
    <location>
        <position position="1"/>
    </location>
</feature>
<proteinExistence type="predicted"/>
<dbReference type="AlphaFoldDB" id="A0AAI9T829"/>
<comment type="caution">
    <text evidence="1">The sequence shown here is derived from an EMBL/GenBank/DDBJ whole genome shotgun (WGS) entry which is preliminary data.</text>
</comment>
<evidence type="ECO:0000313" key="1">
    <source>
        <dbReference type="EMBL" id="KAJ9481654.1"/>
    </source>
</evidence>
<reference evidence="1" key="1">
    <citation type="submission" date="2015-06" db="EMBL/GenBank/DDBJ databases">
        <authorList>
            <person name="Nguyen H."/>
        </authorList>
    </citation>
    <scope>NUCLEOTIDE SEQUENCE</scope>
    <source>
        <strain evidence="1">DAOM 180753</strain>
    </source>
</reference>
<dbReference type="EMBL" id="LACB01000715">
    <property type="protein sequence ID" value="KAJ9481654.1"/>
    <property type="molecule type" value="Genomic_DNA"/>
</dbReference>
<reference evidence="1" key="2">
    <citation type="journal article" date="2016" name="Fungal Biol.">
        <title>Ochratoxin A production by Penicillium thymicola.</title>
        <authorList>
            <person name="Nguyen H.D.T."/>
            <person name="McMullin D.R."/>
            <person name="Ponomareva E."/>
            <person name="Riley R."/>
            <person name="Pomraning K.R."/>
            <person name="Baker S.E."/>
            <person name="Seifert K.A."/>
        </authorList>
    </citation>
    <scope>NUCLEOTIDE SEQUENCE</scope>
    <source>
        <strain evidence="1">DAOM 180753</strain>
    </source>
</reference>
<gene>
    <name evidence="1" type="ORF">VN97_g11814</name>
</gene>
<organism evidence="1 2">
    <name type="scientific">Penicillium thymicola</name>
    <dbReference type="NCBI Taxonomy" id="293382"/>
    <lineage>
        <taxon>Eukaryota</taxon>
        <taxon>Fungi</taxon>
        <taxon>Dikarya</taxon>
        <taxon>Ascomycota</taxon>
        <taxon>Pezizomycotina</taxon>
        <taxon>Eurotiomycetes</taxon>
        <taxon>Eurotiomycetidae</taxon>
        <taxon>Eurotiales</taxon>
        <taxon>Aspergillaceae</taxon>
        <taxon>Penicillium</taxon>
    </lineage>
</organism>
<protein>
    <submittedName>
        <fullName evidence="1">Uncharacterized protein</fullName>
    </submittedName>
</protein>
<name>A0AAI9T829_PENTH</name>